<organism evidence="2 3">
    <name type="scientific">Nonomuraea jiangxiensis</name>
    <dbReference type="NCBI Taxonomy" id="633440"/>
    <lineage>
        <taxon>Bacteria</taxon>
        <taxon>Bacillati</taxon>
        <taxon>Actinomycetota</taxon>
        <taxon>Actinomycetes</taxon>
        <taxon>Streptosporangiales</taxon>
        <taxon>Streptosporangiaceae</taxon>
        <taxon>Nonomuraea</taxon>
    </lineage>
</organism>
<evidence type="ECO:0000256" key="1">
    <source>
        <dbReference type="SAM" id="MobiDB-lite"/>
    </source>
</evidence>
<dbReference type="EMBL" id="FNDJ01000027">
    <property type="protein sequence ID" value="SDL53780.1"/>
    <property type="molecule type" value="Genomic_DNA"/>
</dbReference>
<accession>A0A1G9KV90</accession>
<evidence type="ECO:0000313" key="2">
    <source>
        <dbReference type="EMBL" id="SDL53780.1"/>
    </source>
</evidence>
<feature type="compositionally biased region" description="Basic and acidic residues" evidence="1">
    <location>
        <begin position="44"/>
        <end position="61"/>
    </location>
</feature>
<dbReference type="Proteomes" id="UP000199202">
    <property type="component" value="Unassembled WGS sequence"/>
</dbReference>
<sequence length="77" mass="8160">MSSAELQDRDQGTRSGGRAHVMCGPFFVPDAGDIGEPQGGQRIVNERSVVDREKPLGHSADDGAQPRPPGHRAAGRL</sequence>
<keyword evidence="3" id="KW-1185">Reference proteome</keyword>
<feature type="compositionally biased region" description="Basic and acidic residues" evidence="1">
    <location>
        <begin position="1"/>
        <end position="12"/>
    </location>
</feature>
<protein>
    <submittedName>
        <fullName evidence="2">Uncharacterized protein</fullName>
    </submittedName>
</protein>
<evidence type="ECO:0000313" key="3">
    <source>
        <dbReference type="Proteomes" id="UP000199202"/>
    </source>
</evidence>
<feature type="region of interest" description="Disordered" evidence="1">
    <location>
        <begin position="1"/>
        <end position="77"/>
    </location>
</feature>
<reference evidence="2 3" key="1">
    <citation type="submission" date="2016-10" db="EMBL/GenBank/DDBJ databases">
        <authorList>
            <person name="de Groot N.N."/>
        </authorList>
    </citation>
    <scope>NUCLEOTIDE SEQUENCE [LARGE SCALE GENOMIC DNA]</scope>
    <source>
        <strain evidence="2 3">CGMCC 4.6533</strain>
    </source>
</reference>
<name>A0A1G9KV90_9ACTN</name>
<gene>
    <name evidence="2" type="ORF">SAMN05421869_1278</name>
</gene>
<dbReference type="AlphaFoldDB" id="A0A1G9KV90"/>
<proteinExistence type="predicted"/>
<dbReference type="STRING" id="633440.SAMN05421869_1278"/>